<dbReference type="EMBL" id="VTOW01000004">
    <property type="protein sequence ID" value="NKE72897.1"/>
    <property type="molecule type" value="Genomic_DNA"/>
</dbReference>
<gene>
    <name evidence="1" type="ORF">MNODULE_19270</name>
</gene>
<comment type="caution">
    <text evidence="1">The sequence shown here is derived from an EMBL/GenBank/DDBJ whole genome shotgun (WGS) entry which is preliminary data.</text>
</comment>
<dbReference type="AlphaFoldDB" id="A0A7X6DT42"/>
<name>A0A7X6DT42_9BACT</name>
<organism evidence="1 2">
    <name type="scientific">Candidatus Manganitrophus noduliformans</name>
    <dbReference type="NCBI Taxonomy" id="2606439"/>
    <lineage>
        <taxon>Bacteria</taxon>
        <taxon>Pseudomonadati</taxon>
        <taxon>Nitrospirota</taxon>
        <taxon>Nitrospiria</taxon>
        <taxon>Candidatus Troglogloeales</taxon>
        <taxon>Candidatus Manganitrophaceae</taxon>
        <taxon>Candidatus Manganitrophus</taxon>
    </lineage>
</organism>
<proteinExistence type="predicted"/>
<accession>A0A7X6DT42</accession>
<dbReference type="RefSeq" id="WP_168062833.1">
    <property type="nucleotide sequence ID" value="NZ_VTOW01000004.1"/>
</dbReference>
<keyword evidence="2" id="KW-1185">Reference proteome</keyword>
<evidence type="ECO:0000313" key="2">
    <source>
        <dbReference type="Proteomes" id="UP000534783"/>
    </source>
</evidence>
<sequence length="506" mass="57828">MMSAVSLAPLQKKKPYLPPPPYYYPTPTKFKATLTKLKENLRSKLLARFPPPEKKSRPYHDTERTLLTSMDNMEAMITTYLEVKPVEPVLVGMTIFPTLSGSVGRRKPTFKSSAVGDFYVQVAPLVQRVETDLAPEAFPVDDWQQFLPKFEEHMAWVKIVRLCIVITMVNALDYKSIWGKKDGDAGWSLSERAKDCAAFILKLEAYNEISIHLLNEDTFLEDLGLRNSVQTYIQAIESLIREVNIWQNWCKLKVCSVGELGETYPWEFKPIPRDLFSAGDLVSAPFPVEMYARDGAIIKAAKVKKLWDNLIERGVVSNDFQFCITAGTLKHGGAHPPHIEHRNGSMFDFDLKNLPNLVGREGPATLVVTMGQHVEEEPIGVVLELEYSLGDRLFDWDFPPHKRYEEFYNVAKKFTKCIYLTFPTSVLYASEKITVQAKKELLIRIDELLATTIDKANIADLSAIREAIKKINPTPWKGKPKEKQDKMRLQHRHHWHVNYSPDTFGE</sequence>
<evidence type="ECO:0000313" key="1">
    <source>
        <dbReference type="EMBL" id="NKE72897.1"/>
    </source>
</evidence>
<dbReference type="Proteomes" id="UP000534783">
    <property type="component" value="Unassembled WGS sequence"/>
</dbReference>
<reference evidence="1 2" key="1">
    <citation type="journal article" date="2020" name="Nature">
        <title>Bacterial chemolithoautotrophy via manganese oxidation.</title>
        <authorList>
            <person name="Yu H."/>
            <person name="Leadbetter J.R."/>
        </authorList>
    </citation>
    <scope>NUCLEOTIDE SEQUENCE [LARGE SCALE GENOMIC DNA]</scope>
    <source>
        <strain evidence="1 2">Mn-1</strain>
    </source>
</reference>
<protein>
    <submittedName>
        <fullName evidence="1">Uncharacterized protein</fullName>
    </submittedName>
</protein>